<comment type="caution">
    <text evidence="2">The sequence shown here is derived from an EMBL/GenBank/DDBJ whole genome shotgun (WGS) entry which is preliminary data.</text>
</comment>
<evidence type="ECO:0000313" key="2">
    <source>
        <dbReference type="EMBL" id="NDP48323.1"/>
    </source>
</evidence>
<name>A0A7C9P4V4_9PROT</name>
<dbReference type="EMBL" id="JAAFGW010000103">
    <property type="protein sequence ID" value="NDP48323.1"/>
    <property type="molecule type" value="Genomic_DNA"/>
</dbReference>
<dbReference type="Pfam" id="PF18982">
    <property type="entry name" value="JetA"/>
    <property type="match status" value="1"/>
</dbReference>
<gene>
    <name evidence="2" type="ORF">GZ085_08005</name>
</gene>
<sequence length="471" mass="53941">MALFKHLPDALFAPLAGANRNIYVNVLTRLHALFFGTSAALLPAYETVRSEIEEVLSDMTLQNWQPEEGEESSLDIPNTQLGYAARAYRRLRQCGWLEEEQDSYRTRVAMPPDVGRLLGNLLEIAQQRNRLYGGIVQTIHNNIVQVQLNPGDQAAALSEAARQAREFFLHLRSLAYGLREVSQRLRAEHDPRILLGGFFSDFVEEFLVADYKTLYTRDNPFRYRAEILSKVRSIRFSHDARTTLPQAYLRQRIARSEAEALRRVDDDLATLEQVFAEVDAHLERINEFRAGLERRVAEAVRYMDKTQPGAAARIARLVARAALADDATALPAPHRLMRVLPLSSRSPRTPISPKRPPEPERLRRTAPDPVRLARQKAIRDYLARRRLDPRAVEIYLDQQMGSRPEMRAQEFCIGSVEDFVAFSHLTQLSHLTRSGESGRRLNRRFEVRTGTTRIDTEWLACRDFTITRKST</sequence>
<dbReference type="InterPro" id="IPR043773">
    <property type="entry name" value="JetA"/>
</dbReference>
<organism evidence="2 3">
    <name type="scientific">Sulfuriferula multivorans</name>
    <dbReference type="NCBI Taxonomy" id="1559896"/>
    <lineage>
        <taxon>Bacteria</taxon>
        <taxon>Pseudomonadati</taxon>
        <taxon>Pseudomonadota</taxon>
        <taxon>Betaproteobacteria</taxon>
        <taxon>Nitrosomonadales</taxon>
        <taxon>Sulfuricellaceae</taxon>
        <taxon>Sulfuriferula</taxon>
    </lineage>
</organism>
<proteinExistence type="predicted"/>
<dbReference type="AlphaFoldDB" id="A0A7C9P4V4"/>
<feature type="compositionally biased region" description="Basic and acidic residues" evidence="1">
    <location>
        <begin position="355"/>
        <end position="366"/>
    </location>
</feature>
<dbReference type="Proteomes" id="UP000483432">
    <property type="component" value="Unassembled WGS sequence"/>
</dbReference>
<feature type="region of interest" description="Disordered" evidence="1">
    <location>
        <begin position="341"/>
        <end position="366"/>
    </location>
</feature>
<evidence type="ECO:0000313" key="3">
    <source>
        <dbReference type="Proteomes" id="UP000483432"/>
    </source>
</evidence>
<accession>A0A7C9P4V4</accession>
<protein>
    <submittedName>
        <fullName evidence="2">Uncharacterized protein</fullName>
    </submittedName>
</protein>
<reference evidence="2 3" key="1">
    <citation type="submission" date="2019-09" db="EMBL/GenBank/DDBJ databases">
        <title>H2 Metabolism Revealed by Metagenomic Analysis in Subglacial Sediment of East Antarctica.</title>
        <authorList>
            <person name="Yang Z."/>
            <person name="Zhang Y."/>
            <person name="Lv Y."/>
            <person name="Yan W."/>
            <person name="Xiao X."/>
            <person name="Sun B."/>
            <person name="Ma H."/>
        </authorList>
    </citation>
    <scope>NUCLEOTIDE SEQUENCE [LARGE SCALE GENOMIC DNA]</scope>
    <source>
        <strain evidence="2">Bin2_2</strain>
    </source>
</reference>
<evidence type="ECO:0000256" key="1">
    <source>
        <dbReference type="SAM" id="MobiDB-lite"/>
    </source>
</evidence>